<name>A0ABW7ZTD2_9ACTN</name>
<dbReference type="Proteomes" id="UP001612812">
    <property type="component" value="Unassembled WGS sequence"/>
</dbReference>
<dbReference type="EMBL" id="JBITLE010000012">
    <property type="protein sequence ID" value="MFI7265452.1"/>
    <property type="molecule type" value="Genomic_DNA"/>
</dbReference>
<proteinExistence type="predicted"/>
<gene>
    <name evidence="1" type="ORF">ACIBP4_24520</name>
</gene>
<protein>
    <submittedName>
        <fullName evidence="1">Uncharacterized protein</fullName>
    </submittedName>
</protein>
<sequence>MTVQPPEPEAAAVRRLVEQAREVLDAHPYPGGGACGGCLAGWSRLVPSPCEQARWAASVLRHYDQSPDDPSETR</sequence>
<comment type="caution">
    <text evidence="1">The sequence shown here is derived from an EMBL/GenBank/DDBJ whole genome shotgun (WGS) entry which is preliminary data.</text>
</comment>
<accession>A0ABW7ZTD2</accession>
<evidence type="ECO:0000313" key="2">
    <source>
        <dbReference type="Proteomes" id="UP001612812"/>
    </source>
</evidence>
<reference evidence="1 2" key="1">
    <citation type="submission" date="2024-10" db="EMBL/GenBank/DDBJ databases">
        <title>The Natural Products Discovery Center: Release of the First 8490 Sequenced Strains for Exploring Actinobacteria Biosynthetic Diversity.</title>
        <authorList>
            <person name="Kalkreuter E."/>
            <person name="Kautsar S.A."/>
            <person name="Yang D."/>
            <person name="Bader C.D."/>
            <person name="Teijaro C.N."/>
            <person name="Fluegel L."/>
            <person name="Davis C.M."/>
            <person name="Simpson J.R."/>
            <person name="Lauterbach L."/>
            <person name="Steele A.D."/>
            <person name="Gui C."/>
            <person name="Meng S."/>
            <person name="Li G."/>
            <person name="Viehrig K."/>
            <person name="Ye F."/>
            <person name="Su P."/>
            <person name="Kiefer A.F."/>
            <person name="Nichols A."/>
            <person name="Cepeda A.J."/>
            <person name="Yan W."/>
            <person name="Fan B."/>
            <person name="Jiang Y."/>
            <person name="Adhikari A."/>
            <person name="Zheng C.-J."/>
            <person name="Schuster L."/>
            <person name="Cowan T.M."/>
            <person name="Smanski M.J."/>
            <person name="Chevrette M.G."/>
            <person name="De Carvalho L.P.S."/>
            <person name="Shen B."/>
        </authorList>
    </citation>
    <scope>NUCLEOTIDE SEQUENCE [LARGE SCALE GENOMIC DNA]</scope>
    <source>
        <strain evidence="1 2">NPDC049845</strain>
    </source>
</reference>
<keyword evidence="2" id="KW-1185">Reference proteome</keyword>
<evidence type="ECO:0000313" key="1">
    <source>
        <dbReference type="EMBL" id="MFI7265452.1"/>
    </source>
</evidence>
<organism evidence="1 2">
    <name type="scientific">Micromonospora maritima</name>
    <dbReference type="NCBI Taxonomy" id="986711"/>
    <lineage>
        <taxon>Bacteria</taxon>
        <taxon>Bacillati</taxon>
        <taxon>Actinomycetota</taxon>
        <taxon>Actinomycetes</taxon>
        <taxon>Micromonosporales</taxon>
        <taxon>Micromonosporaceae</taxon>
        <taxon>Micromonospora</taxon>
    </lineage>
</organism>
<dbReference type="RefSeq" id="WP_396771192.1">
    <property type="nucleotide sequence ID" value="NZ_JBITLA010000014.1"/>
</dbReference>